<keyword evidence="1" id="KW-0472">Membrane</keyword>
<proteinExistence type="predicted"/>
<keyword evidence="1" id="KW-1133">Transmembrane helix</keyword>
<accession>A0A9P6NFX0</accession>
<keyword evidence="1" id="KW-0812">Transmembrane</keyword>
<reference evidence="2" key="1">
    <citation type="submission" date="2013-11" db="EMBL/GenBank/DDBJ databases">
        <title>Genome sequence of the fusiform rust pathogen reveals effectors for host alternation and coevolution with pine.</title>
        <authorList>
            <consortium name="DOE Joint Genome Institute"/>
            <person name="Smith K."/>
            <person name="Pendleton A."/>
            <person name="Kubisiak T."/>
            <person name="Anderson C."/>
            <person name="Salamov A."/>
            <person name="Aerts A."/>
            <person name="Riley R."/>
            <person name="Clum A."/>
            <person name="Lindquist E."/>
            <person name="Ence D."/>
            <person name="Campbell M."/>
            <person name="Kronenberg Z."/>
            <person name="Feau N."/>
            <person name="Dhillon B."/>
            <person name="Hamelin R."/>
            <person name="Burleigh J."/>
            <person name="Smith J."/>
            <person name="Yandell M."/>
            <person name="Nelson C."/>
            <person name="Grigoriev I."/>
            <person name="Davis J."/>
        </authorList>
    </citation>
    <scope>NUCLEOTIDE SEQUENCE</scope>
    <source>
        <strain evidence="2">G11</strain>
    </source>
</reference>
<dbReference type="EMBL" id="MU167265">
    <property type="protein sequence ID" value="KAG0146141.1"/>
    <property type="molecule type" value="Genomic_DNA"/>
</dbReference>
<sequence>MVFKTINTDTVAEYDIKMMDIDIAQCTFTSATGTTEDPLQFQKIEGRLRVKQKTIVMHAYTAYALTITFVPVMAWQDTHILNPGTLFSSDCSIGSVLHIL</sequence>
<gene>
    <name evidence="2" type="ORF">CROQUDRAFT_671337</name>
</gene>
<dbReference type="Proteomes" id="UP000886653">
    <property type="component" value="Unassembled WGS sequence"/>
</dbReference>
<evidence type="ECO:0000256" key="1">
    <source>
        <dbReference type="SAM" id="Phobius"/>
    </source>
</evidence>
<feature type="transmembrane region" description="Helical" evidence="1">
    <location>
        <begin position="55"/>
        <end position="75"/>
    </location>
</feature>
<evidence type="ECO:0000313" key="3">
    <source>
        <dbReference type="Proteomes" id="UP000886653"/>
    </source>
</evidence>
<name>A0A9P6NFX0_9BASI</name>
<protein>
    <submittedName>
        <fullName evidence="2">Uncharacterized protein</fullName>
    </submittedName>
</protein>
<dbReference type="AlphaFoldDB" id="A0A9P6NFX0"/>
<dbReference type="OrthoDB" id="2503731at2759"/>
<keyword evidence="3" id="KW-1185">Reference proteome</keyword>
<organism evidence="2 3">
    <name type="scientific">Cronartium quercuum f. sp. fusiforme G11</name>
    <dbReference type="NCBI Taxonomy" id="708437"/>
    <lineage>
        <taxon>Eukaryota</taxon>
        <taxon>Fungi</taxon>
        <taxon>Dikarya</taxon>
        <taxon>Basidiomycota</taxon>
        <taxon>Pucciniomycotina</taxon>
        <taxon>Pucciniomycetes</taxon>
        <taxon>Pucciniales</taxon>
        <taxon>Coleosporiaceae</taxon>
        <taxon>Cronartium</taxon>
    </lineage>
</organism>
<comment type="caution">
    <text evidence="2">The sequence shown here is derived from an EMBL/GenBank/DDBJ whole genome shotgun (WGS) entry which is preliminary data.</text>
</comment>
<evidence type="ECO:0000313" key="2">
    <source>
        <dbReference type="EMBL" id="KAG0146141.1"/>
    </source>
</evidence>